<comment type="caution">
    <text evidence="5">The sequence shown here is derived from an EMBL/GenBank/DDBJ whole genome shotgun (WGS) entry which is preliminary data.</text>
</comment>
<dbReference type="OrthoDB" id="3267748at2759"/>
<feature type="compositionally biased region" description="Polar residues" evidence="3">
    <location>
        <begin position="351"/>
        <end position="363"/>
    </location>
</feature>
<evidence type="ECO:0000256" key="1">
    <source>
        <dbReference type="ARBA" id="ARBA00022664"/>
    </source>
</evidence>
<evidence type="ECO:0000313" key="6">
    <source>
        <dbReference type="Proteomes" id="UP000027456"/>
    </source>
</evidence>
<feature type="compositionally biased region" description="Basic residues" evidence="3">
    <location>
        <begin position="393"/>
        <end position="409"/>
    </location>
</feature>
<feature type="compositionally biased region" description="Basic and acidic residues" evidence="3">
    <location>
        <begin position="535"/>
        <end position="549"/>
    </location>
</feature>
<keyword evidence="6" id="KW-1185">Reference proteome</keyword>
<feature type="compositionally biased region" description="Low complexity" evidence="3">
    <location>
        <begin position="160"/>
        <end position="172"/>
    </location>
</feature>
<dbReference type="HOGENOM" id="CLU_011506_0_0_1"/>
<feature type="compositionally biased region" description="Basic residues" evidence="3">
    <location>
        <begin position="222"/>
        <end position="235"/>
    </location>
</feature>
<feature type="compositionally biased region" description="Basic residues" evidence="3">
    <location>
        <begin position="550"/>
        <end position="560"/>
    </location>
</feature>
<feature type="region of interest" description="Disordered" evidence="3">
    <location>
        <begin position="121"/>
        <end position="185"/>
    </location>
</feature>
<dbReference type="STRING" id="1423351.A0A074RJ93"/>
<dbReference type="SMART" id="SM00343">
    <property type="entry name" value="ZnF_C2HC"/>
    <property type="match status" value="1"/>
</dbReference>
<keyword evidence="2" id="KW-0479">Metal-binding</keyword>
<feature type="domain" description="CCHC-type" evidence="4">
    <location>
        <begin position="834"/>
        <end position="850"/>
    </location>
</feature>
<keyword evidence="2" id="KW-0862">Zinc</keyword>
<feature type="region of interest" description="Disordered" evidence="3">
    <location>
        <begin position="214"/>
        <end position="256"/>
    </location>
</feature>
<dbReference type="EMBL" id="AZST01001797">
    <property type="protein sequence ID" value="KEP45450.1"/>
    <property type="molecule type" value="Genomic_DNA"/>
</dbReference>
<feature type="compositionally biased region" description="Basic and acidic residues" evidence="3">
    <location>
        <begin position="419"/>
        <end position="432"/>
    </location>
</feature>
<keyword evidence="2" id="KW-0863">Zinc-finger</keyword>
<feature type="region of interest" description="Disordered" evidence="3">
    <location>
        <begin position="343"/>
        <end position="578"/>
    </location>
</feature>
<feature type="compositionally biased region" description="Polar residues" evidence="3">
    <location>
        <begin position="769"/>
        <end position="779"/>
    </location>
</feature>
<proteinExistence type="predicted"/>
<feature type="compositionally biased region" description="Polar residues" evidence="3">
    <location>
        <begin position="243"/>
        <end position="253"/>
    </location>
</feature>
<feature type="compositionally biased region" description="Basic and acidic residues" evidence="3">
    <location>
        <begin position="813"/>
        <end position="825"/>
    </location>
</feature>
<dbReference type="SUPFAM" id="SSF57756">
    <property type="entry name" value="Retrovirus zinc finger-like domains"/>
    <property type="match status" value="1"/>
</dbReference>
<sequence length="1019" mass="114127">MSRKLRSGRNYDASKVPDAPKRQARKRKAPKETTPEEPPQAVENSGEQAIVPRQVQLTFGTTGAVASDPVKDVVIVGIGKRRGITLGDSAGVKLSPAAYMALTKRAPPVRRVMSWPLPTTETRTRADAPAEGEVTAQSSVKAADRAPGAQDNAPGNAECAPAAPRAPNTPRAIEPDSEHEVFVTTRTSRVLDESMALDESGNPLLAQYIVDDTSDSPTVSSVRKKRRHRKSKGKPKTVELEASISTESKSTGNHEGLTWDEEVRRATGNDAYAELYGDLPDVSEWANPDWSRSDYLSPSIPGSYKFNSETDRDSVQVNALIYEVDGDYVFDDDEYATVIRNLRESERSETPHSQTRGAEPSQSRRSHRVTVEEVDDESDKTTTSRTRSYVGKGKGKSKPKKKSKKRKRASLGMALEDLEGQRERPTRPREIAEPSISYRGGGYFENFVGSTPRFEGRAARNAQVTPSEEETRPRREATPPRDKPMRRGGPSTLPEPSDSSDDTHTSSSESDSNDSDSSDSSDTSSVEARTNSSRRSVDRRAEQRLERMINKLKKQKKKLERKVTTQARSGYKAQAPKPYKGEADIDKYDVFIFNYKLFVGDTKLSDSKAVLTMSRFLEEKAAAYFMLNVAPRPEEFTMQSVFVGLYEYCFPPDFKDEMRRKYNQKRQGESSVQDYFAELARLRMRLREIDDRQHVLRAWDGAAQYIKVGWALKGISAETANIETLREIALDIERAHKIKRSIEKSGNDKSNSRRDRSRSPQRKPDRRANYTSNGNNQNGKYRGGDNRNQPSGNGNGNRVDRRNNGKQNGGRDGGSDGRRKLSEEKKSELRAAGKCFECENTGHLSKDCPKFHRAKPAHIRANAVKVKPLDKIRVSSVMLKELDELTGLKERIEVSAVRVSTKGKEPVLKHVERNAEEAKEICKPANGDIPLPPFRAINHRIPLIDDKKIYKFRPSRCPEALKSQFETKAREYLGTGRWKHSTGSNAIPMLFIPKKKDGNVELRTVLDKHDSRELSSTNV</sequence>
<feature type="compositionally biased region" description="Basic and acidic residues" evidence="3">
    <location>
        <begin position="469"/>
        <end position="485"/>
    </location>
</feature>
<feature type="compositionally biased region" description="Basic and acidic residues" evidence="3">
    <location>
        <begin position="741"/>
        <end position="768"/>
    </location>
</feature>
<dbReference type="AlphaFoldDB" id="A0A074RJ93"/>
<dbReference type="GO" id="GO:0006397">
    <property type="term" value="P:mRNA processing"/>
    <property type="evidence" value="ECO:0007669"/>
    <property type="project" value="UniProtKB-KW"/>
</dbReference>
<dbReference type="InterPro" id="IPR001878">
    <property type="entry name" value="Znf_CCHC"/>
</dbReference>
<accession>A0A074RJ93</accession>
<keyword evidence="1" id="KW-0507">mRNA processing</keyword>
<name>A0A074RJ93_9AGAM</name>
<dbReference type="Gene3D" id="3.10.10.10">
    <property type="entry name" value="HIV Type 1 Reverse Transcriptase, subunit A, domain 1"/>
    <property type="match status" value="1"/>
</dbReference>
<feature type="region of interest" description="Disordered" evidence="3">
    <location>
        <begin position="741"/>
        <end position="825"/>
    </location>
</feature>
<dbReference type="GO" id="GO:0008270">
    <property type="term" value="F:zinc ion binding"/>
    <property type="evidence" value="ECO:0007669"/>
    <property type="project" value="UniProtKB-KW"/>
</dbReference>
<feature type="region of interest" description="Disordered" evidence="3">
    <location>
        <begin position="1"/>
        <end position="49"/>
    </location>
</feature>
<dbReference type="Proteomes" id="UP000027456">
    <property type="component" value="Unassembled WGS sequence"/>
</dbReference>
<protein>
    <recommendedName>
        <fullName evidence="4">CCHC-type domain-containing protein</fullName>
    </recommendedName>
</protein>
<evidence type="ECO:0000256" key="3">
    <source>
        <dbReference type="SAM" id="MobiDB-lite"/>
    </source>
</evidence>
<reference evidence="5 6" key="1">
    <citation type="submission" date="2013-12" db="EMBL/GenBank/DDBJ databases">
        <authorList>
            <person name="Cubeta M."/>
            <person name="Pakala S."/>
            <person name="Fedorova N."/>
            <person name="Thomas E."/>
            <person name="Dean R."/>
            <person name="Jabaji S."/>
            <person name="Neate S."/>
            <person name="Toda T."/>
            <person name="Tavantzis S."/>
            <person name="Vilgalys R."/>
            <person name="Bharathan N."/>
            <person name="Pakala S."/>
            <person name="Losada L.S."/>
            <person name="Zafar N."/>
            <person name="Nierman W."/>
        </authorList>
    </citation>
    <scope>NUCLEOTIDE SEQUENCE [LARGE SCALE GENOMIC DNA]</scope>
    <source>
        <strain evidence="5 6">123E</strain>
    </source>
</reference>
<dbReference type="PROSITE" id="PS50158">
    <property type="entry name" value="ZF_CCHC"/>
    <property type="match status" value="1"/>
</dbReference>
<dbReference type="Pfam" id="PF00098">
    <property type="entry name" value="zf-CCHC"/>
    <property type="match status" value="1"/>
</dbReference>
<gene>
    <name evidence="5" type="ORF">V565_272390</name>
</gene>
<dbReference type="InterPro" id="IPR036875">
    <property type="entry name" value="Znf_CCHC_sf"/>
</dbReference>
<evidence type="ECO:0000256" key="2">
    <source>
        <dbReference type="PROSITE-ProRule" id="PRU00047"/>
    </source>
</evidence>
<dbReference type="Gene3D" id="4.10.60.10">
    <property type="entry name" value="Zinc finger, CCHC-type"/>
    <property type="match status" value="1"/>
</dbReference>
<organism evidence="5 6">
    <name type="scientific">Rhizoctonia solani 123E</name>
    <dbReference type="NCBI Taxonomy" id="1423351"/>
    <lineage>
        <taxon>Eukaryota</taxon>
        <taxon>Fungi</taxon>
        <taxon>Dikarya</taxon>
        <taxon>Basidiomycota</taxon>
        <taxon>Agaricomycotina</taxon>
        <taxon>Agaricomycetes</taxon>
        <taxon>Cantharellales</taxon>
        <taxon>Ceratobasidiaceae</taxon>
        <taxon>Rhizoctonia</taxon>
    </lineage>
</organism>
<evidence type="ECO:0000259" key="4">
    <source>
        <dbReference type="PROSITE" id="PS50158"/>
    </source>
</evidence>
<dbReference type="GO" id="GO:0003676">
    <property type="term" value="F:nucleic acid binding"/>
    <property type="evidence" value="ECO:0007669"/>
    <property type="project" value="InterPro"/>
</dbReference>
<evidence type="ECO:0000313" key="5">
    <source>
        <dbReference type="EMBL" id="KEP45450.1"/>
    </source>
</evidence>